<proteinExistence type="predicted"/>
<organism evidence="1">
    <name type="scientific">Arundo donax</name>
    <name type="common">Giant reed</name>
    <name type="synonym">Donax arundinaceus</name>
    <dbReference type="NCBI Taxonomy" id="35708"/>
    <lineage>
        <taxon>Eukaryota</taxon>
        <taxon>Viridiplantae</taxon>
        <taxon>Streptophyta</taxon>
        <taxon>Embryophyta</taxon>
        <taxon>Tracheophyta</taxon>
        <taxon>Spermatophyta</taxon>
        <taxon>Magnoliopsida</taxon>
        <taxon>Liliopsida</taxon>
        <taxon>Poales</taxon>
        <taxon>Poaceae</taxon>
        <taxon>PACMAD clade</taxon>
        <taxon>Arundinoideae</taxon>
        <taxon>Arundineae</taxon>
        <taxon>Arundo</taxon>
    </lineage>
</organism>
<accession>A0A0A9G8A8</accession>
<sequence length="35" mass="4225">MRLHVALCYVYRLTNRCCNAYFGMWESGHVKYILL</sequence>
<name>A0A0A9G8A8_ARUDO</name>
<protein>
    <submittedName>
        <fullName evidence="1">Uncharacterized protein</fullName>
    </submittedName>
</protein>
<reference evidence="1" key="1">
    <citation type="submission" date="2014-09" db="EMBL/GenBank/DDBJ databases">
        <authorList>
            <person name="Magalhaes I.L.F."/>
            <person name="Oliveira U."/>
            <person name="Santos F.R."/>
            <person name="Vidigal T.H.D.A."/>
            <person name="Brescovit A.D."/>
            <person name="Santos A.J."/>
        </authorList>
    </citation>
    <scope>NUCLEOTIDE SEQUENCE</scope>
    <source>
        <tissue evidence="1">Shoot tissue taken approximately 20 cm above the soil surface</tissue>
    </source>
</reference>
<dbReference type="EMBL" id="GBRH01179110">
    <property type="protein sequence ID" value="JAE18786.1"/>
    <property type="molecule type" value="Transcribed_RNA"/>
</dbReference>
<reference evidence="1" key="2">
    <citation type="journal article" date="2015" name="Data Brief">
        <title>Shoot transcriptome of the giant reed, Arundo donax.</title>
        <authorList>
            <person name="Barrero R.A."/>
            <person name="Guerrero F.D."/>
            <person name="Moolhuijzen P."/>
            <person name="Goolsby J.A."/>
            <person name="Tidwell J."/>
            <person name="Bellgard S.E."/>
            <person name="Bellgard M.I."/>
        </authorList>
    </citation>
    <scope>NUCLEOTIDE SEQUENCE</scope>
    <source>
        <tissue evidence="1">Shoot tissue taken approximately 20 cm above the soil surface</tissue>
    </source>
</reference>
<evidence type="ECO:0000313" key="1">
    <source>
        <dbReference type="EMBL" id="JAE18786.1"/>
    </source>
</evidence>
<dbReference type="AlphaFoldDB" id="A0A0A9G8A8"/>